<dbReference type="SUPFAM" id="SSF53474">
    <property type="entry name" value="alpha/beta-Hydrolases"/>
    <property type="match status" value="1"/>
</dbReference>
<dbReference type="InterPro" id="IPR036102">
    <property type="entry name" value="OsmC/Ohrsf"/>
</dbReference>
<name>A0A4V2Q3Z1_9RHOB</name>
<dbReference type="Gene3D" id="3.40.50.1820">
    <property type="entry name" value="alpha/beta hydrolase"/>
    <property type="match status" value="1"/>
</dbReference>
<dbReference type="AlphaFoldDB" id="A0A4V2Q3Z1"/>
<feature type="domain" description="AB hydrolase-1" evidence="1">
    <location>
        <begin position="32"/>
        <end position="240"/>
    </location>
</feature>
<dbReference type="OrthoDB" id="9789573at2"/>
<dbReference type="PANTHER" id="PTHR39624">
    <property type="entry name" value="PROTEIN INVOLVED IN RIMO-MEDIATED BETA-METHYLTHIOLATION OF RIBOSOMAL PROTEIN S12 YCAO"/>
    <property type="match status" value="1"/>
</dbReference>
<dbReference type="InterPro" id="IPR000073">
    <property type="entry name" value="AB_hydrolase_1"/>
</dbReference>
<evidence type="ECO:0000259" key="1">
    <source>
        <dbReference type="Pfam" id="PF12697"/>
    </source>
</evidence>
<dbReference type="PANTHER" id="PTHR39624:SF2">
    <property type="entry name" value="OSMC-LIKE PROTEIN"/>
    <property type="match status" value="1"/>
</dbReference>
<dbReference type="RefSeq" id="WP_132859194.1">
    <property type="nucleotide sequence ID" value="NZ_SMGR01000001.1"/>
</dbReference>
<dbReference type="SUPFAM" id="SSF82784">
    <property type="entry name" value="OsmC-like"/>
    <property type="match status" value="1"/>
</dbReference>
<sequence>MPTKRVTFQGHDGGKLAARLDMPDGPHLATALFAHCFTCSKDIPAARRISGRLSAMGIAVLRFDFTGLGHSEGEFSNTNFSSNVSDLLAAAQFLTAEGMPPTLLIGHSLGGAAVLRAAGEIASVKAVTTLGTPFDPGHVTHNFGGALETIAKEGAAEVNLGGRPFTIRQSFVEDVNAANLAQAIGALKKALLVLHAPRDEIVGIDNAGEIFQAAKHPKSFVTLDDADHLISDAEDAEYAAEVIAAWAGRYLDLKPPAPPPGAPEGIVRVSEADSKGFLQDVNAGPLHHALADEPLAYGGTNRGMTPYGFLSAGLGACTSMTIRMYARRKGWPLDHVWVDVSHDKLHVKDAEAPNGDKVDTFKRVIHLSGTLSADQRDKLVEIADRCPVHKTLERTSKVITTVA</sequence>
<dbReference type="InterPro" id="IPR029058">
    <property type="entry name" value="AB_hydrolase_fold"/>
</dbReference>
<dbReference type="EMBL" id="SMGR01000001">
    <property type="protein sequence ID" value="TCL09130.1"/>
    <property type="molecule type" value="Genomic_DNA"/>
</dbReference>
<comment type="caution">
    <text evidence="2">The sequence shown here is derived from an EMBL/GenBank/DDBJ whole genome shotgun (WGS) entry which is preliminary data.</text>
</comment>
<dbReference type="Gene3D" id="3.30.300.20">
    <property type="match status" value="1"/>
</dbReference>
<reference evidence="2 3" key="1">
    <citation type="submission" date="2019-03" db="EMBL/GenBank/DDBJ databases">
        <title>Genomic Encyclopedia of Archaeal and Bacterial Type Strains, Phase II (KMG-II): from individual species to whole genera.</title>
        <authorList>
            <person name="Goeker M."/>
        </authorList>
    </citation>
    <scope>NUCLEOTIDE SEQUENCE [LARGE SCALE GENOMIC DNA]</scope>
    <source>
        <strain evidence="2 3">DSM 26433</strain>
    </source>
</reference>
<proteinExistence type="predicted"/>
<dbReference type="InterPro" id="IPR015946">
    <property type="entry name" value="KH_dom-like_a/b"/>
</dbReference>
<protein>
    <submittedName>
        <fullName evidence="2">Putative redox protein</fullName>
    </submittedName>
</protein>
<accession>A0A4V2Q3Z1</accession>
<keyword evidence="3" id="KW-1185">Reference proteome</keyword>
<dbReference type="Pfam" id="PF02566">
    <property type="entry name" value="OsmC"/>
    <property type="match status" value="1"/>
</dbReference>
<evidence type="ECO:0000313" key="3">
    <source>
        <dbReference type="Proteomes" id="UP000295673"/>
    </source>
</evidence>
<dbReference type="Proteomes" id="UP000295673">
    <property type="component" value="Unassembled WGS sequence"/>
</dbReference>
<dbReference type="InterPro" id="IPR003718">
    <property type="entry name" value="OsmC/Ohr_fam"/>
</dbReference>
<evidence type="ECO:0000313" key="2">
    <source>
        <dbReference type="EMBL" id="TCL09130.1"/>
    </source>
</evidence>
<gene>
    <name evidence="2" type="ORF">BXY66_1173</name>
</gene>
<dbReference type="Pfam" id="PF12697">
    <property type="entry name" value="Abhydrolase_6"/>
    <property type="match status" value="1"/>
</dbReference>
<organism evidence="2 3">
    <name type="scientific">Shimia isoporae</name>
    <dbReference type="NCBI Taxonomy" id="647720"/>
    <lineage>
        <taxon>Bacteria</taxon>
        <taxon>Pseudomonadati</taxon>
        <taxon>Pseudomonadota</taxon>
        <taxon>Alphaproteobacteria</taxon>
        <taxon>Rhodobacterales</taxon>
        <taxon>Roseobacteraceae</taxon>
    </lineage>
</organism>